<dbReference type="EMBL" id="JAGZEE010000011">
    <property type="protein sequence ID" value="MBS5410899.1"/>
    <property type="molecule type" value="Genomic_DNA"/>
</dbReference>
<reference evidence="1" key="1">
    <citation type="submission" date="2021-02" db="EMBL/GenBank/DDBJ databases">
        <title>Infant gut strain persistence is associated with maternal origin, phylogeny, and functional potential including surface adhesion and iron acquisition.</title>
        <authorList>
            <person name="Lou Y.C."/>
        </authorList>
    </citation>
    <scope>NUCLEOTIDE SEQUENCE</scope>
    <source>
        <strain evidence="1">L3_082_243G1_dasL3_082_243G1_maxbin2.maxbin.015s ta_sub</strain>
    </source>
</reference>
<dbReference type="InterPro" id="IPR036412">
    <property type="entry name" value="HAD-like_sf"/>
</dbReference>
<evidence type="ECO:0000313" key="2">
    <source>
        <dbReference type="Proteomes" id="UP000782901"/>
    </source>
</evidence>
<dbReference type="InterPro" id="IPR023214">
    <property type="entry name" value="HAD_sf"/>
</dbReference>
<dbReference type="GO" id="GO:0016787">
    <property type="term" value="F:hydrolase activity"/>
    <property type="evidence" value="ECO:0007669"/>
    <property type="project" value="UniProtKB-KW"/>
</dbReference>
<dbReference type="Gene3D" id="3.40.50.1000">
    <property type="entry name" value="HAD superfamily/HAD-like"/>
    <property type="match status" value="1"/>
</dbReference>
<organism evidence="1 2">
    <name type="scientific">Bacteroides thetaiotaomicron</name>
    <dbReference type="NCBI Taxonomy" id="818"/>
    <lineage>
        <taxon>Bacteria</taxon>
        <taxon>Pseudomonadati</taxon>
        <taxon>Bacteroidota</taxon>
        <taxon>Bacteroidia</taxon>
        <taxon>Bacteroidales</taxon>
        <taxon>Bacteroidaceae</taxon>
        <taxon>Bacteroides</taxon>
    </lineage>
</organism>
<gene>
    <name evidence="1" type="ORF">KHY35_09315</name>
</gene>
<comment type="caution">
    <text evidence="1">The sequence shown here is derived from an EMBL/GenBank/DDBJ whole genome shotgun (WGS) entry which is preliminary data.</text>
</comment>
<dbReference type="Proteomes" id="UP000782901">
    <property type="component" value="Unassembled WGS sequence"/>
</dbReference>
<evidence type="ECO:0000313" key="1">
    <source>
        <dbReference type="EMBL" id="MBS5410899.1"/>
    </source>
</evidence>
<sequence>MAKPKQPIVALIYDFDGTLSPGNMQEFGFIQAIGKNKEEFWKKNKELSEKNDANGILCYMYLMLQAAKSNDISLKRESFIQFGSQVELFNGVKEWFALINQYGQTIGLDIKHYINSSGLKEMIEGTPISKEFENIYACSFLYNVDGVAYWPAVAVDYTAKTQFLFKINKGIKEVSDNTKINEFIPSDERPVPFENMIYFGDGETDIPCMKMIKDHGGHSIAVYSNSKKKTTAHKLINDNRVNFACSADYRVEKDIYAVVKRILDKIKADHEFNRLMKIHKQKASKDNYRKSS</sequence>
<dbReference type="SUPFAM" id="SSF56784">
    <property type="entry name" value="HAD-like"/>
    <property type="match status" value="1"/>
</dbReference>
<keyword evidence="1" id="KW-0378">Hydrolase</keyword>
<protein>
    <submittedName>
        <fullName evidence="1">Haloacid dehalogenase-like hydrolase</fullName>
    </submittedName>
</protein>
<name>A0A943DUL4_BACT4</name>
<dbReference type="AlphaFoldDB" id="A0A943DUL4"/>
<accession>A0A943DUL4</accession>
<proteinExistence type="predicted"/>